<keyword evidence="1" id="KW-1133">Transmembrane helix</keyword>
<keyword evidence="1" id="KW-0472">Membrane</keyword>
<feature type="transmembrane region" description="Helical" evidence="1">
    <location>
        <begin position="131"/>
        <end position="152"/>
    </location>
</feature>
<keyword evidence="1" id="KW-0812">Transmembrane</keyword>
<sequence length="195" mass="23123">MLWQNKSYDLVSYLEIIIGIIALICLLSLLYLWYQPKCQNKFNNIVFLGHLIICFDLYLLVDKVAHLLMSFYQAYLHHLKYNIYDYALLSSDILLTVVLIFSTFLFINNLEHLLIKKDSKEEYNLILNRVFKAYNCLMVVFIFKDVVLKIVYDFLVDVRGIRLHYPPYTINNLMVTIVLMLLLGLVINFYKKKTT</sequence>
<feature type="transmembrane region" description="Helical" evidence="1">
    <location>
        <begin position="86"/>
        <end position="110"/>
    </location>
</feature>
<gene>
    <name evidence="2" type="ORF">DXB93_08150</name>
</gene>
<feature type="transmembrane region" description="Helical" evidence="1">
    <location>
        <begin position="45"/>
        <end position="61"/>
    </location>
</feature>
<evidence type="ECO:0000313" key="3">
    <source>
        <dbReference type="Proteomes" id="UP000261032"/>
    </source>
</evidence>
<feature type="transmembrane region" description="Helical" evidence="1">
    <location>
        <begin position="172"/>
        <end position="190"/>
    </location>
</feature>
<dbReference type="Proteomes" id="UP000261032">
    <property type="component" value="Unassembled WGS sequence"/>
</dbReference>
<accession>A0A3E3EF65</accession>
<evidence type="ECO:0000313" key="2">
    <source>
        <dbReference type="EMBL" id="RGD85530.1"/>
    </source>
</evidence>
<organism evidence="2 3">
    <name type="scientific">Thomasclavelia ramosa</name>
    <dbReference type="NCBI Taxonomy" id="1547"/>
    <lineage>
        <taxon>Bacteria</taxon>
        <taxon>Bacillati</taxon>
        <taxon>Bacillota</taxon>
        <taxon>Erysipelotrichia</taxon>
        <taxon>Erysipelotrichales</taxon>
        <taxon>Coprobacillaceae</taxon>
        <taxon>Thomasclavelia</taxon>
    </lineage>
</organism>
<protein>
    <submittedName>
        <fullName evidence="2">Uncharacterized protein</fullName>
    </submittedName>
</protein>
<dbReference type="AlphaFoldDB" id="A0A3E3EF65"/>
<evidence type="ECO:0000256" key="1">
    <source>
        <dbReference type="SAM" id="Phobius"/>
    </source>
</evidence>
<dbReference type="GeneID" id="64196241"/>
<reference evidence="2 3" key="1">
    <citation type="submission" date="2018-08" db="EMBL/GenBank/DDBJ databases">
        <title>A genome reference for cultivated species of the human gut microbiota.</title>
        <authorList>
            <person name="Zou Y."/>
            <person name="Xue W."/>
            <person name="Luo G."/>
        </authorList>
    </citation>
    <scope>NUCLEOTIDE SEQUENCE [LARGE SCALE GENOMIC DNA]</scope>
    <source>
        <strain evidence="2 3">OM06-4</strain>
    </source>
</reference>
<name>A0A3E3EF65_9FIRM</name>
<proteinExistence type="predicted"/>
<dbReference type="RefSeq" id="WP_117581288.1">
    <property type="nucleotide sequence ID" value="NZ_CP068170.1"/>
</dbReference>
<dbReference type="EMBL" id="QUSL01000010">
    <property type="protein sequence ID" value="RGD85530.1"/>
    <property type="molecule type" value="Genomic_DNA"/>
</dbReference>
<comment type="caution">
    <text evidence="2">The sequence shown here is derived from an EMBL/GenBank/DDBJ whole genome shotgun (WGS) entry which is preliminary data.</text>
</comment>
<feature type="transmembrane region" description="Helical" evidence="1">
    <location>
        <begin position="12"/>
        <end position="33"/>
    </location>
</feature>